<reference evidence="2" key="1">
    <citation type="journal article" date="2014" name="Front. Microbiol.">
        <title>High frequency of phylogenetically diverse reductive dehalogenase-homologous genes in deep subseafloor sedimentary metagenomes.</title>
        <authorList>
            <person name="Kawai M."/>
            <person name="Futagami T."/>
            <person name="Toyoda A."/>
            <person name="Takaki Y."/>
            <person name="Nishi S."/>
            <person name="Hori S."/>
            <person name="Arai W."/>
            <person name="Tsubouchi T."/>
            <person name="Morono Y."/>
            <person name="Uchiyama I."/>
            <person name="Ito T."/>
            <person name="Fujiyama A."/>
            <person name="Inagaki F."/>
            <person name="Takami H."/>
        </authorList>
    </citation>
    <scope>NUCLEOTIDE SEQUENCE</scope>
    <source>
        <strain evidence="2">Expedition CK06-06</strain>
    </source>
</reference>
<evidence type="ECO:0000259" key="1">
    <source>
        <dbReference type="PROSITE" id="PS51384"/>
    </source>
</evidence>
<protein>
    <recommendedName>
        <fullName evidence="1">FAD-binding FR-type domain-containing protein</fullName>
    </recommendedName>
</protein>
<dbReference type="CDD" id="cd06221">
    <property type="entry name" value="sulfite_reductase_like"/>
    <property type="match status" value="1"/>
</dbReference>
<dbReference type="InterPro" id="IPR050353">
    <property type="entry name" value="PyrK_electron_transfer"/>
</dbReference>
<name>X0YVN4_9ZZZZ</name>
<feature type="non-terminal residue" evidence="2">
    <location>
        <position position="1"/>
    </location>
</feature>
<proteinExistence type="predicted"/>
<dbReference type="GO" id="GO:0016491">
    <property type="term" value="F:oxidoreductase activity"/>
    <property type="evidence" value="ECO:0007669"/>
    <property type="project" value="InterPro"/>
</dbReference>
<comment type="caution">
    <text evidence="2">The sequence shown here is derived from an EMBL/GenBank/DDBJ whole genome shotgun (WGS) entry which is preliminary data.</text>
</comment>
<dbReference type="GO" id="GO:0006221">
    <property type="term" value="P:pyrimidine nucleotide biosynthetic process"/>
    <property type="evidence" value="ECO:0007669"/>
    <property type="project" value="InterPro"/>
</dbReference>
<sequence length="269" mass="29663">PRIKIEDLDKISKKVKRTVILREGAGRAKITVHMGTCGISAGAREIMSTLLAEKFKYTCGQFAEISILGVGEAPIGIASSPMNEDLLQFTVKKYPTGVVTSALHNLCQGDKIGIRGPYGNGFPMKNFEGKNILIIGGGFALTTLRSLTKYILHKKNRARFKDITVLYGARSPGELIYKSDLKQWDQREDINIHLTVDKGDENWKDRVGLVPNVLKELALSSNDGVALVCGPFIMVKYTIPPLMDLGFSPERIFTSLEMRMKCGIGKCGR</sequence>
<accession>X0YVN4</accession>
<dbReference type="Pfam" id="PF00970">
    <property type="entry name" value="FAD_binding_6"/>
    <property type="match status" value="1"/>
</dbReference>
<dbReference type="PROSITE" id="PS51384">
    <property type="entry name" value="FAD_FR"/>
    <property type="match status" value="1"/>
</dbReference>
<dbReference type="InterPro" id="IPR012165">
    <property type="entry name" value="Cyt_c3_hydrogenase_gsu"/>
</dbReference>
<dbReference type="InterPro" id="IPR001433">
    <property type="entry name" value="OxRdtase_FAD/NAD-bd"/>
</dbReference>
<dbReference type="EMBL" id="BART01005091">
    <property type="protein sequence ID" value="GAG60809.1"/>
    <property type="molecule type" value="Genomic_DNA"/>
</dbReference>
<organism evidence="2">
    <name type="scientific">marine sediment metagenome</name>
    <dbReference type="NCBI Taxonomy" id="412755"/>
    <lineage>
        <taxon>unclassified sequences</taxon>
        <taxon>metagenomes</taxon>
        <taxon>ecological metagenomes</taxon>
    </lineage>
</organism>
<dbReference type="InterPro" id="IPR017938">
    <property type="entry name" value="Riboflavin_synthase-like_b-brl"/>
</dbReference>
<evidence type="ECO:0000313" key="2">
    <source>
        <dbReference type="EMBL" id="GAG60809.1"/>
    </source>
</evidence>
<dbReference type="GO" id="GO:0050660">
    <property type="term" value="F:flavin adenine dinucleotide binding"/>
    <property type="evidence" value="ECO:0007669"/>
    <property type="project" value="InterPro"/>
</dbReference>
<feature type="domain" description="FAD-binding FR-type" evidence="1">
    <location>
        <begin position="1"/>
        <end position="124"/>
    </location>
</feature>
<dbReference type="PIRSF" id="PIRSF006816">
    <property type="entry name" value="Cyc3_hyd_g"/>
    <property type="match status" value="1"/>
</dbReference>
<dbReference type="AlphaFoldDB" id="X0YVN4"/>
<dbReference type="Pfam" id="PF00175">
    <property type="entry name" value="NAD_binding_1"/>
    <property type="match status" value="1"/>
</dbReference>
<dbReference type="PANTHER" id="PTHR43513">
    <property type="entry name" value="DIHYDROOROTATE DEHYDROGENASE B (NAD(+)), ELECTRON TRANSFER SUBUNIT"/>
    <property type="match status" value="1"/>
</dbReference>
<dbReference type="PANTHER" id="PTHR43513:SF1">
    <property type="entry name" value="ANAEROBIC SULFITE REDUCTASE SUBUNIT B"/>
    <property type="match status" value="1"/>
</dbReference>
<dbReference type="InterPro" id="IPR017927">
    <property type="entry name" value="FAD-bd_FR_type"/>
</dbReference>
<dbReference type="SUPFAM" id="SSF63380">
    <property type="entry name" value="Riboflavin synthase domain-like"/>
    <property type="match status" value="1"/>
</dbReference>
<dbReference type="InterPro" id="IPR008333">
    <property type="entry name" value="Cbr1-like_FAD-bd_dom"/>
</dbReference>
<feature type="non-terminal residue" evidence="2">
    <location>
        <position position="269"/>
    </location>
</feature>
<dbReference type="Gene3D" id="2.40.30.10">
    <property type="entry name" value="Translation factors"/>
    <property type="match status" value="1"/>
</dbReference>
<dbReference type="SUPFAM" id="SSF52343">
    <property type="entry name" value="Ferredoxin reductase-like, C-terminal NADP-linked domain"/>
    <property type="match status" value="1"/>
</dbReference>
<gene>
    <name evidence="2" type="ORF">S01H4_12138</name>
</gene>
<dbReference type="InterPro" id="IPR039261">
    <property type="entry name" value="FNR_nucleotide-bd"/>
</dbReference>
<dbReference type="GO" id="GO:0051537">
    <property type="term" value="F:2 iron, 2 sulfur cluster binding"/>
    <property type="evidence" value="ECO:0007669"/>
    <property type="project" value="InterPro"/>
</dbReference>
<dbReference type="Gene3D" id="3.40.50.80">
    <property type="entry name" value="Nucleotide-binding domain of ferredoxin-NADP reductase (FNR) module"/>
    <property type="match status" value="1"/>
</dbReference>